<gene>
    <name evidence="2" type="ORF">VSDG_08603</name>
</gene>
<sequence length="208" mass="23905">MAEYHKDEYTDTRPAFLRHGNRPSGSNELVVRHDMPPRNGDDRRNIRPQADLLSDVEWKFHRSHRIANYVWDVSQSKDLTVHLELTLADDLGPDLDEFLRLTKLGHFNAAKDFFQKNLEVHAERPYVFVLYAQMLLESADYAAITALKIPSGLKGDRVSILQDCWRLIELVTRFHVTGVLDNDAQAKSIIDTAILAIRRADQYGSTEF</sequence>
<evidence type="ECO:0000313" key="2">
    <source>
        <dbReference type="EMBL" id="ROV89794.1"/>
    </source>
</evidence>
<reference evidence="2 3" key="1">
    <citation type="submission" date="2015-09" db="EMBL/GenBank/DDBJ databases">
        <title>Host preference determinants of Valsa canker pathogens revealed by comparative genomics.</title>
        <authorList>
            <person name="Yin Z."/>
            <person name="Huang L."/>
        </authorList>
    </citation>
    <scope>NUCLEOTIDE SEQUENCE [LARGE SCALE GENOMIC DNA]</scope>
    <source>
        <strain evidence="2 3">YSFL</strain>
    </source>
</reference>
<feature type="compositionally biased region" description="Basic and acidic residues" evidence="1">
    <location>
        <begin position="30"/>
        <end position="45"/>
    </location>
</feature>
<name>A0A423VFL5_CYTCH</name>
<feature type="compositionally biased region" description="Basic and acidic residues" evidence="1">
    <location>
        <begin position="1"/>
        <end position="11"/>
    </location>
</feature>
<evidence type="ECO:0000313" key="3">
    <source>
        <dbReference type="Proteomes" id="UP000284375"/>
    </source>
</evidence>
<dbReference type="OrthoDB" id="4838614at2759"/>
<keyword evidence="3" id="KW-1185">Reference proteome</keyword>
<dbReference type="STRING" id="252740.A0A423VFL5"/>
<feature type="region of interest" description="Disordered" evidence="1">
    <location>
        <begin position="1"/>
        <end position="45"/>
    </location>
</feature>
<dbReference type="Proteomes" id="UP000284375">
    <property type="component" value="Unassembled WGS sequence"/>
</dbReference>
<organism evidence="2 3">
    <name type="scientific">Cytospora chrysosperma</name>
    <name type="common">Cytospora canker fungus</name>
    <name type="synonym">Sphaeria chrysosperma</name>
    <dbReference type="NCBI Taxonomy" id="252740"/>
    <lineage>
        <taxon>Eukaryota</taxon>
        <taxon>Fungi</taxon>
        <taxon>Dikarya</taxon>
        <taxon>Ascomycota</taxon>
        <taxon>Pezizomycotina</taxon>
        <taxon>Sordariomycetes</taxon>
        <taxon>Sordariomycetidae</taxon>
        <taxon>Diaporthales</taxon>
        <taxon>Cytosporaceae</taxon>
        <taxon>Cytospora</taxon>
    </lineage>
</organism>
<dbReference type="EMBL" id="LJZO01000055">
    <property type="protein sequence ID" value="ROV89794.1"/>
    <property type="molecule type" value="Genomic_DNA"/>
</dbReference>
<accession>A0A423VFL5</accession>
<proteinExistence type="predicted"/>
<protein>
    <submittedName>
        <fullName evidence="2">Uncharacterized protein</fullName>
    </submittedName>
</protein>
<evidence type="ECO:0000256" key="1">
    <source>
        <dbReference type="SAM" id="MobiDB-lite"/>
    </source>
</evidence>
<comment type="caution">
    <text evidence="2">The sequence shown here is derived from an EMBL/GenBank/DDBJ whole genome shotgun (WGS) entry which is preliminary data.</text>
</comment>
<dbReference type="AlphaFoldDB" id="A0A423VFL5"/>